<dbReference type="GO" id="GO:0005737">
    <property type="term" value="C:cytoplasm"/>
    <property type="evidence" value="ECO:0007669"/>
    <property type="project" value="TreeGrafter"/>
</dbReference>
<evidence type="ECO:0000256" key="13">
    <source>
        <dbReference type="ARBA" id="ARBA00023180"/>
    </source>
</evidence>
<dbReference type="Gene3D" id="2.10.25.10">
    <property type="entry name" value="Laminin"/>
    <property type="match status" value="6"/>
</dbReference>
<dbReference type="SMART" id="SM00179">
    <property type="entry name" value="EGF_CA"/>
    <property type="match status" value="4"/>
</dbReference>
<keyword evidence="7" id="KW-0430">Lectin</keyword>
<dbReference type="GO" id="GO:0050772">
    <property type="term" value="P:positive regulation of axonogenesis"/>
    <property type="evidence" value="ECO:0007669"/>
    <property type="project" value="TreeGrafter"/>
</dbReference>
<keyword evidence="9 15" id="KW-1133">Transmembrane helix</keyword>
<evidence type="ECO:0000256" key="14">
    <source>
        <dbReference type="PROSITE-ProRule" id="PRU00076"/>
    </source>
</evidence>
<dbReference type="InterPro" id="IPR051505">
    <property type="entry name" value="C-type_lectin_domain"/>
</dbReference>
<evidence type="ECO:0000256" key="8">
    <source>
        <dbReference type="ARBA" id="ARBA00022737"/>
    </source>
</evidence>
<dbReference type="AlphaFoldDB" id="A0A2D0SBJ9"/>
<keyword evidence="6 16" id="KW-0732">Signal</keyword>
<protein>
    <submittedName>
        <fullName evidence="20">Complement component C1q receptor</fullName>
    </submittedName>
</protein>
<comment type="caution">
    <text evidence="14">Lacks conserved residue(s) required for the propagation of feature annotation.</text>
</comment>
<dbReference type="RefSeq" id="XP_017339610.1">
    <property type="nucleotide sequence ID" value="XM_017484121.3"/>
</dbReference>
<dbReference type="SUPFAM" id="SSF56436">
    <property type="entry name" value="C-type lectin-like"/>
    <property type="match status" value="1"/>
</dbReference>
<dbReference type="Pfam" id="PF07645">
    <property type="entry name" value="EGF_CA"/>
    <property type="match status" value="2"/>
</dbReference>
<dbReference type="PROSITE" id="PS50041">
    <property type="entry name" value="C_TYPE_LECTIN_2"/>
    <property type="match status" value="1"/>
</dbReference>
<dbReference type="Pfam" id="PF00059">
    <property type="entry name" value="Lectin_C"/>
    <property type="match status" value="1"/>
</dbReference>
<dbReference type="GO" id="GO:0006897">
    <property type="term" value="P:endocytosis"/>
    <property type="evidence" value="ECO:0007669"/>
    <property type="project" value="UniProtKB-KW"/>
</dbReference>
<keyword evidence="5 15" id="KW-0812">Transmembrane</keyword>
<feature type="signal peptide" evidence="16">
    <location>
        <begin position="1"/>
        <end position="18"/>
    </location>
</feature>
<evidence type="ECO:0000259" key="17">
    <source>
        <dbReference type="PROSITE" id="PS50026"/>
    </source>
</evidence>
<dbReference type="KEGG" id="ipu:108274163"/>
<keyword evidence="19" id="KW-1185">Reference proteome</keyword>
<keyword evidence="11" id="KW-1015">Disulfide bond</keyword>
<keyword evidence="12 20" id="KW-0675">Receptor</keyword>
<dbReference type="InterPro" id="IPR016187">
    <property type="entry name" value="CTDL_fold"/>
</dbReference>
<comment type="subcellular location">
    <subcellularLocation>
        <location evidence="1">Membrane</location>
        <topology evidence="1">Single-pass type I membrane protein</topology>
    </subcellularLocation>
</comment>
<keyword evidence="13" id="KW-0325">Glycoprotein</keyword>
<evidence type="ECO:0000256" key="10">
    <source>
        <dbReference type="ARBA" id="ARBA00023136"/>
    </source>
</evidence>
<dbReference type="InterPro" id="IPR026823">
    <property type="entry name" value="cEGF"/>
</dbReference>
<keyword evidence="8" id="KW-0677">Repeat</keyword>
<dbReference type="SUPFAM" id="SSF57196">
    <property type="entry name" value="EGF/Laminin"/>
    <property type="match status" value="3"/>
</dbReference>
<evidence type="ECO:0000256" key="16">
    <source>
        <dbReference type="SAM" id="SignalP"/>
    </source>
</evidence>
<keyword evidence="3" id="KW-0597">Phosphoprotein</keyword>
<evidence type="ECO:0000259" key="18">
    <source>
        <dbReference type="PROSITE" id="PS50041"/>
    </source>
</evidence>
<dbReference type="InterPro" id="IPR016186">
    <property type="entry name" value="C-type_lectin-like/link_sf"/>
</dbReference>
<dbReference type="PROSITE" id="PS01186">
    <property type="entry name" value="EGF_2"/>
    <property type="match status" value="3"/>
</dbReference>
<keyword evidence="4" id="KW-0254">Endocytosis</keyword>
<dbReference type="InterPro" id="IPR001304">
    <property type="entry name" value="C-type_lectin-like"/>
</dbReference>
<evidence type="ECO:0000256" key="12">
    <source>
        <dbReference type="ARBA" id="ARBA00023170"/>
    </source>
</evidence>
<reference evidence="20" key="2">
    <citation type="submission" date="2025-08" db="UniProtKB">
        <authorList>
            <consortium name="RefSeq"/>
        </authorList>
    </citation>
    <scope>IDENTIFICATION</scope>
    <source>
        <tissue evidence="20">Blood</tissue>
    </source>
</reference>
<dbReference type="Proteomes" id="UP000221080">
    <property type="component" value="Chromosome 2"/>
</dbReference>
<name>A0A2D0SBJ9_ICTPU</name>
<evidence type="ECO:0000256" key="2">
    <source>
        <dbReference type="ARBA" id="ARBA00022536"/>
    </source>
</evidence>
<dbReference type="InterPro" id="IPR057350">
    <property type="entry name" value="THBD"/>
</dbReference>
<dbReference type="GeneID" id="108274163"/>
<dbReference type="GO" id="GO:0030246">
    <property type="term" value="F:carbohydrate binding"/>
    <property type="evidence" value="ECO:0007669"/>
    <property type="project" value="UniProtKB-KW"/>
</dbReference>
<dbReference type="InterPro" id="IPR009030">
    <property type="entry name" value="Growth_fac_rcpt_cys_sf"/>
</dbReference>
<feature type="domain" description="C-type lectin" evidence="18">
    <location>
        <begin position="27"/>
        <end position="140"/>
    </location>
</feature>
<feature type="domain" description="EGF-like" evidence="17">
    <location>
        <begin position="288"/>
        <end position="328"/>
    </location>
</feature>
<dbReference type="OrthoDB" id="4062651at2759"/>
<feature type="domain" description="EGF-like" evidence="17">
    <location>
        <begin position="329"/>
        <end position="368"/>
    </location>
</feature>
<dbReference type="InterPro" id="IPR001881">
    <property type="entry name" value="EGF-like_Ca-bd_dom"/>
</dbReference>
<evidence type="ECO:0000256" key="3">
    <source>
        <dbReference type="ARBA" id="ARBA00022553"/>
    </source>
</evidence>
<keyword evidence="2 14" id="KW-0245">EGF-like domain</keyword>
<dbReference type="InterPro" id="IPR049883">
    <property type="entry name" value="NOTCH1_EGF-like"/>
</dbReference>
<evidence type="ECO:0000256" key="9">
    <source>
        <dbReference type="ARBA" id="ARBA00022989"/>
    </source>
</evidence>
<dbReference type="PRINTS" id="PR00907">
    <property type="entry name" value="THRMBOMODULN"/>
</dbReference>
<dbReference type="SUPFAM" id="SSF57184">
    <property type="entry name" value="Growth factor receptor domain"/>
    <property type="match status" value="1"/>
</dbReference>
<dbReference type="PANTHER" id="PTHR14789">
    <property type="entry name" value="CHONDROLECTIN VARIANT CHODLFDELTAE"/>
    <property type="match status" value="1"/>
</dbReference>
<dbReference type="InterPro" id="IPR000152">
    <property type="entry name" value="EGF-type_Asp/Asn_hydroxyl_site"/>
</dbReference>
<evidence type="ECO:0000256" key="1">
    <source>
        <dbReference type="ARBA" id="ARBA00004479"/>
    </source>
</evidence>
<dbReference type="InterPro" id="IPR000742">
    <property type="entry name" value="EGF"/>
</dbReference>
<organism evidence="19 20">
    <name type="scientific">Ictalurus punctatus</name>
    <name type="common">Channel catfish</name>
    <name type="synonym">Silurus punctatus</name>
    <dbReference type="NCBI Taxonomy" id="7998"/>
    <lineage>
        <taxon>Eukaryota</taxon>
        <taxon>Metazoa</taxon>
        <taxon>Chordata</taxon>
        <taxon>Craniata</taxon>
        <taxon>Vertebrata</taxon>
        <taxon>Euteleostomi</taxon>
        <taxon>Actinopterygii</taxon>
        <taxon>Neopterygii</taxon>
        <taxon>Teleostei</taxon>
        <taxon>Ostariophysi</taxon>
        <taxon>Siluriformes</taxon>
        <taxon>Ictaluridae</taxon>
        <taxon>Ictalurus</taxon>
    </lineage>
</organism>
<dbReference type="PROSITE" id="PS01187">
    <property type="entry name" value="EGF_CA"/>
    <property type="match status" value="1"/>
</dbReference>
<dbReference type="CTD" id="7056"/>
<dbReference type="InterPro" id="IPR018097">
    <property type="entry name" value="EGF_Ca-bd_CS"/>
</dbReference>
<dbReference type="PANTHER" id="PTHR14789:SF9">
    <property type="entry name" value="THROMBOMODULIN"/>
    <property type="match status" value="1"/>
</dbReference>
<dbReference type="PIRSF" id="PIRSF001775">
    <property type="entry name" value="CD93/CD141"/>
    <property type="match status" value="1"/>
</dbReference>
<dbReference type="PROSITE" id="PS50026">
    <property type="entry name" value="EGF_3"/>
    <property type="match status" value="2"/>
</dbReference>
<dbReference type="PROSITE" id="PS00010">
    <property type="entry name" value="ASX_HYDROXYL"/>
    <property type="match status" value="3"/>
</dbReference>
<dbReference type="GO" id="GO:0016020">
    <property type="term" value="C:membrane"/>
    <property type="evidence" value="ECO:0007669"/>
    <property type="project" value="UniProtKB-SubCell"/>
</dbReference>
<dbReference type="Gene3D" id="3.10.100.10">
    <property type="entry name" value="Mannose-Binding Protein A, subunit A"/>
    <property type="match status" value="1"/>
</dbReference>
<evidence type="ECO:0000256" key="6">
    <source>
        <dbReference type="ARBA" id="ARBA00022729"/>
    </source>
</evidence>
<evidence type="ECO:0000256" key="4">
    <source>
        <dbReference type="ARBA" id="ARBA00022583"/>
    </source>
</evidence>
<sequence>MKAFLGVVMALGLVRVQGRKPNHGSCVDDYCVTVHTDVVDFNSAQKSCKDNGGHLMTVRTMAANSVISDLLTGYTGHFWIGLRYMSNSCADSTMDLKGYTWITGDKATNFTNWKKHGISCSQRCVSLSKSDPKWTERQCNYTIEGYLCEYANVNKCTRLPSESPVQYETPFGFSSEDLQDVPNASNATQQNLGTKYICADGSWIKAPWNCEVYKGGCEHACNKWNNTFSCTCLPGYKLESNAVRCSKAHSDPCVQANCSQECVVKGENYVCQCLNGYELGKDGKTCKEIDNCNNKQLCPEENSYCVNTADGFECRCKTGFRKEKDTCEDDDECFSGPCEHTCNNNVGSYNCECLEGYRVSSENKHECTLHCSQFECLAVDCDINKPHQCSCPAGFILEERPNGGVCVDIDECQESDCDQNCMNTPGSYNCSCTEGFHIIGNTKCVKTKELSTTTSVGIFTPTTRNPPIKTGLCTPEFLLGIIVFAVMVILLMVCVIHHNMKRCGNITTNKSRGKDVHALQQVTTEKYVKKGSITNDNYN</sequence>
<keyword evidence="10 15" id="KW-0472">Membrane</keyword>
<dbReference type="SMART" id="SM00034">
    <property type="entry name" value="CLECT"/>
    <property type="match status" value="1"/>
</dbReference>
<gene>
    <name evidence="20" type="primary">thbd</name>
</gene>
<evidence type="ECO:0000256" key="11">
    <source>
        <dbReference type="ARBA" id="ARBA00023157"/>
    </source>
</evidence>
<dbReference type="FunFam" id="2.10.25.10:FF:000009">
    <property type="entry name" value="Low-density lipoprotein receptor isoform 1"/>
    <property type="match status" value="1"/>
</dbReference>
<evidence type="ECO:0000256" key="7">
    <source>
        <dbReference type="ARBA" id="ARBA00022734"/>
    </source>
</evidence>
<dbReference type="GO" id="GO:0005509">
    <property type="term" value="F:calcium ion binding"/>
    <property type="evidence" value="ECO:0007669"/>
    <property type="project" value="InterPro"/>
</dbReference>
<feature type="chain" id="PRO_5012045091" evidence="16">
    <location>
        <begin position="19"/>
        <end position="539"/>
    </location>
</feature>
<dbReference type="Pfam" id="PF12662">
    <property type="entry name" value="cEGF"/>
    <property type="match status" value="1"/>
</dbReference>
<feature type="transmembrane region" description="Helical" evidence="15">
    <location>
        <begin position="477"/>
        <end position="496"/>
    </location>
</feature>
<dbReference type="SMART" id="SM00181">
    <property type="entry name" value="EGF"/>
    <property type="match status" value="6"/>
</dbReference>
<evidence type="ECO:0000313" key="20">
    <source>
        <dbReference type="RefSeq" id="XP_017339610.1"/>
    </source>
</evidence>
<evidence type="ECO:0000313" key="19">
    <source>
        <dbReference type="Proteomes" id="UP000221080"/>
    </source>
</evidence>
<proteinExistence type="predicted"/>
<evidence type="ECO:0000256" key="15">
    <source>
        <dbReference type="SAM" id="Phobius"/>
    </source>
</evidence>
<evidence type="ECO:0000256" key="5">
    <source>
        <dbReference type="ARBA" id="ARBA00022692"/>
    </source>
</evidence>
<accession>A0A2D0SBJ9</accession>
<reference evidence="19" key="1">
    <citation type="journal article" date="2016" name="Nat. Commun.">
        <title>The channel catfish genome sequence provides insights into the evolution of scale formation in teleosts.</title>
        <authorList>
            <person name="Liu Z."/>
            <person name="Liu S."/>
            <person name="Yao J."/>
            <person name="Bao L."/>
            <person name="Zhang J."/>
            <person name="Li Y."/>
            <person name="Jiang C."/>
            <person name="Sun L."/>
            <person name="Wang R."/>
            <person name="Zhang Y."/>
            <person name="Zhou T."/>
            <person name="Zeng Q."/>
            <person name="Fu Q."/>
            <person name="Gao S."/>
            <person name="Li N."/>
            <person name="Koren S."/>
            <person name="Jiang Y."/>
            <person name="Zimin A."/>
            <person name="Xu P."/>
            <person name="Phillippy A.M."/>
            <person name="Geng X."/>
            <person name="Song L."/>
            <person name="Sun F."/>
            <person name="Li C."/>
            <person name="Wang X."/>
            <person name="Chen A."/>
            <person name="Jin Y."/>
            <person name="Yuan Z."/>
            <person name="Yang Y."/>
            <person name="Tan S."/>
            <person name="Peatman E."/>
            <person name="Lu J."/>
            <person name="Qin Z."/>
            <person name="Dunham R."/>
            <person name="Li Z."/>
            <person name="Sonstegard T."/>
            <person name="Feng J."/>
            <person name="Danzmann R.G."/>
            <person name="Schroeder S."/>
            <person name="Scheffler B."/>
            <person name="Duke M.V."/>
            <person name="Ballard L."/>
            <person name="Kucuktas H."/>
            <person name="Kaltenboeck L."/>
            <person name="Liu H."/>
            <person name="Armbruster J."/>
            <person name="Xie Y."/>
            <person name="Kirby M.L."/>
            <person name="Tian Y."/>
            <person name="Flanagan M.E."/>
            <person name="Mu W."/>
            <person name="Waldbieser G.C."/>
        </authorList>
    </citation>
    <scope>NUCLEOTIDE SEQUENCE [LARGE SCALE GENOMIC DNA]</scope>
    <source>
        <strain evidence="19">SDA103</strain>
    </source>
</reference>
<dbReference type="Pfam" id="PF25444">
    <property type="entry name" value="THBD"/>
    <property type="match status" value="1"/>
</dbReference>